<sequence length="940" mass="106894">MRIKCLWSFLFLMCCSCVFLSEAKSQQVADVTISFDQDTVSVTGGQTFSNKISIRNLTDKTIELIPSAVETMSLSGLIKLPQRIILQAREQKSYPLKYMGDRNTLKSNHQSFSIGFSSDDQSIRLPKPVSFFIKLNDEKTLVLQTEQPAYYLDLSTNQVQLLVQASNFGLVPITFKLLFSGYPQGFTITGDVMQVTLQPGGQTLLPLTATMRYKSSFQDFDFVMQGIDEEGRILAASRVRIMRVGSVKRFGAINNLESDFINNTVALQYLSLGQGNSIYQFQAYGDLELEENKNLNYRLNIDYYQEQKALNAYDTYIDYQDKDWGVKVGNIYENLDQTISGRGVKASYKFSENRSISLYGVENNYMLFSQLQNLIPGAKIIGANYAVRSEDNQESYLTYLHREHSYREIKSDQVSGKTAVRFNAQQQLGLEGGYSMERTDYNGSKHAFAMGINYNYSTEQYQIMSMNYYSSPYYTGLRRGLIQSDTRISKVLENNQSIAARISYLDNNPKFQERYKDYYINNPSRIQIYELGYHTGLGKFQLDFRPYFIFQEVDYQGFGIPGIGPANWKSNAIRGIGDINFFSTGHRFSLRTDYGYTYKNTSNKPLSPFHSLRVTGTYGYRFIGFNTYIQINPYYLNDLLATASDANFRIYSFGPNMQINSFKGTLQAQVAGMYSYYGFSRSNNLSVNGNAKWHLKGNWSLTADIFYNFMRNRLPLNYLSEANAVETISFNNRQFRVGIEKKFSKFNSAKGHMLQLSFFDDKNKNGVKDPDEATPEAVVVKIAEDVASTDGKGRVKFLNMAKGSYAVLVENNQGWVAQGPISIVLTKNQRLAIPLVKTRILKGRIKPIAGKYLQTNPELSGIRINAVDKESNTFTTLSDADGNFTFFLPLGNYNVTIPTAGMPFSIENPNQEIDLSEKGTVYLQDFNYKDERRKVGIKRF</sequence>
<organism evidence="2 3">
    <name type="scientific">Sphingobacterium kitahiroshimense</name>
    <dbReference type="NCBI Taxonomy" id="470446"/>
    <lineage>
        <taxon>Bacteria</taxon>
        <taxon>Pseudomonadati</taxon>
        <taxon>Bacteroidota</taxon>
        <taxon>Sphingobacteriia</taxon>
        <taxon>Sphingobacteriales</taxon>
        <taxon>Sphingobacteriaceae</taxon>
        <taxon>Sphingobacterium</taxon>
    </lineage>
</organism>
<evidence type="ECO:0000256" key="1">
    <source>
        <dbReference type="SAM" id="SignalP"/>
    </source>
</evidence>
<dbReference type="EMBL" id="JBDJNQ010000002">
    <property type="protein sequence ID" value="MEN5376622.1"/>
    <property type="molecule type" value="Genomic_DNA"/>
</dbReference>
<feature type="signal peptide" evidence="1">
    <location>
        <begin position="1"/>
        <end position="20"/>
    </location>
</feature>
<evidence type="ECO:0000313" key="3">
    <source>
        <dbReference type="Proteomes" id="UP001409291"/>
    </source>
</evidence>
<gene>
    <name evidence="2" type="ORF">ABE541_05045</name>
</gene>
<dbReference type="RefSeq" id="WP_168127701.1">
    <property type="nucleotide sequence ID" value="NZ_JBDJLH010000003.1"/>
</dbReference>
<dbReference type="InterPro" id="IPR013783">
    <property type="entry name" value="Ig-like_fold"/>
</dbReference>
<accession>A0ABV0BPV2</accession>
<keyword evidence="1" id="KW-0732">Signal</keyword>
<reference evidence="2 3" key="1">
    <citation type="submission" date="2024-04" db="EMBL/GenBank/DDBJ databases">
        <title>WGS of bacteria from Torrens River.</title>
        <authorList>
            <person name="Wyrsch E.R."/>
            <person name="Drigo B."/>
        </authorList>
    </citation>
    <scope>NUCLEOTIDE SEQUENCE [LARGE SCALE GENOMIC DNA]</scope>
    <source>
        <strain evidence="2 3">TWI391</strain>
    </source>
</reference>
<proteinExistence type="predicted"/>
<name>A0ABV0BPV2_9SPHI</name>
<dbReference type="Gene3D" id="2.60.40.10">
    <property type="entry name" value="Immunoglobulins"/>
    <property type="match status" value="1"/>
</dbReference>
<dbReference type="Proteomes" id="UP001409291">
    <property type="component" value="Unassembled WGS sequence"/>
</dbReference>
<evidence type="ECO:0008006" key="4">
    <source>
        <dbReference type="Google" id="ProtNLM"/>
    </source>
</evidence>
<evidence type="ECO:0000313" key="2">
    <source>
        <dbReference type="EMBL" id="MEN5376622.1"/>
    </source>
</evidence>
<feature type="chain" id="PRO_5047339433" description="SD-repeat containing protein B domain-containing protein" evidence="1">
    <location>
        <begin position="21"/>
        <end position="940"/>
    </location>
</feature>
<comment type="caution">
    <text evidence="2">The sequence shown here is derived from an EMBL/GenBank/DDBJ whole genome shotgun (WGS) entry which is preliminary data.</text>
</comment>
<keyword evidence="3" id="KW-1185">Reference proteome</keyword>
<protein>
    <recommendedName>
        <fullName evidence="4">SD-repeat containing protein B domain-containing protein</fullName>
    </recommendedName>
</protein>